<feature type="compositionally biased region" description="Polar residues" evidence="1">
    <location>
        <begin position="85"/>
        <end position="102"/>
    </location>
</feature>
<evidence type="ECO:0000313" key="3">
    <source>
        <dbReference type="Proteomes" id="UP000298390"/>
    </source>
</evidence>
<feature type="compositionally biased region" description="Polar residues" evidence="1">
    <location>
        <begin position="278"/>
        <end position="293"/>
    </location>
</feature>
<feature type="compositionally biased region" description="Low complexity" evidence="1">
    <location>
        <begin position="303"/>
        <end position="323"/>
    </location>
</feature>
<sequence>MSRPATAASSSTTLHRPKKRHSETCPPPLPPTLTAPRTHDLAQAAARPKRKLDDVATDEPQAKKPRTTPATPQPASSRPPVPLFPQSQSGTQAPALSATAPSDSPEDGEVRDGLPIYRNSIAVVSNVPVRRPRRRQVPPGYWEDMALPDPPPAGTAYHKFGHLMARLEYVDALLCFTYALWCIDIGNNACFRQNWPLVLKFVEQAKTQWRCDDGEDWERAFHGLICLVEAYIHGRKWRFNLQLTRTDSARLMQRLQICQDAEDDRRQLKEAQLEKQRAQQLPSPAPSAGSTPNGLEGTGTPNPAIAQTTPAPSAPPQKKAQQPEQRERSSQINPAHTVSVNINTVGPYRSQAWGLYDAKRAVDVAGRLITLPIMAKHFPRTFARMAYSSLSTVDEHEPDFDDEEGELFWPGQVVGSEGLGWICYMGRAMVKEYAKPYRYKGVDGALPLPAGYHNSDDPRHFPLPQEPTTEAAAPAR</sequence>
<feature type="compositionally biased region" description="Low complexity" evidence="1">
    <location>
        <begin position="1"/>
        <end position="13"/>
    </location>
</feature>
<feature type="compositionally biased region" description="Low complexity" evidence="1">
    <location>
        <begin position="466"/>
        <end position="476"/>
    </location>
</feature>
<accession>A0A4Y9XRP8</accession>
<comment type="caution">
    <text evidence="2">The sequence shown here is derived from an EMBL/GenBank/DDBJ whole genome shotgun (WGS) entry which is preliminary data.</text>
</comment>
<proteinExistence type="predicted"/>
<dbReference type="STRING" id="34475.A0A4Y9XRP8"/>
<protein>
    <submittedName>
        <fullName evidence="2">Uncharacterized protein</fullName>
    </submittedName>
</protein>
<gene>
    <name evidence="2" type="ORF">EVJ58_g9825</name>
</gene>
<dbReference type="AlphaFoldDB" id="A0A4Y9XRP8"/>
<reference evidence="2 3" key="1">
    <citation type="submission" date="2019-01" db="EMBL/GenBank/DDBJ databases">
        <title>Genome sequencing of the rare red list fungi Fomitopsis rosea.</title>
        <authorList>
            <person name="Buettner E."/>
            <person name="Kellner H."/>
        </authorList>
    </citation>
    <scope>NUCLEOTIDE SEQUENCE [LARGE SCALE GENOMIC DNA]</scope>
    <source>
        <strain evidence="2 3">DSM 105464</strain>
    </source>
</reference>
<feature type="region of interest" description="Disordered" evidence="1">
    <location>
        <begin position="454"/>
        <end position="476"/>
    </location>
</feature>
<feature type="region of interest" description="Disordered" evidence="1">
    <location>
        <begin position="1"/>
        <end position="113"/>
    </location>
</feature>
<evidence type="ECO:0000256" key="1">
    <source>
        <dbReference type="SAM" id="MobiDB-lite"/>
    </source>
</evidence>
<name>A0A4Y9XRP8_9APHY</name>
<organism evidence="2 3">
    <name type="scientific">Rhodofomes roseus</name>
    <dbReference type="NCBI Taxonomy" id="34475"/>
    <lineage>
        <taxon>Eukaryota</taxon>
        <taxon>Fungi</taxon>
        <taxon>Dikarya</taxon>
        <taxon>Basidiomycota</taxon>
        <taxon>Agaricomycotina</taxon>
        <taxon>Agaricomycetes</taxon>
        <taxon>Polyporales</taxon>
        <taxon>Rhodofomes</taxon>
    </lineage>
</organism>
<feature type="compositionally biased region" description="Basic and acidic residues" evidence="1">
    <location>
        <begin position="266"/>
        <end position="277"/>
    </location>
</feature>
<dbReference type="EMBL" id="SEKV01000923">
    <property type="protein sequence ID" value="TFY52766.1"/>
    <property type="molecule type" value="Genomic_DNA"/>
</dbReference>
<evidence type="ECO:0000313" key="2">
    <source>
        <dbReference type="EMBL" id="TFY52766.1"/>
    </source>
</evidence>
<dbReference type="Proteomes" id="UP000298390">
    <property type="component" value="Unassembled WGS sequence"/>
</dbReference>
<feature type="region of interest" description="Disordered" evidence="1">
    <location>
        <begin position="266"/>
        <end position="338"/>
    </location>
</feature>